<sequence length="524" mass="59243">MDPLTALGLASNIIQLIQFTSDLVSKGREIYNSADGSLVENLELETIAQSLQNLSIDILPSHSSRTDKQLVDLCKKCNEISQELVKAITAVKANGPDKKWDSFRQALSSVWNQKAIDALSARMERYRSQLDTTLLVSLREKLESEDRTRLIFPQGLTRINAEAKKPWHAELIETLKQNDWQAKSQQDRIAFSSRLSDYSKDDREQLCKAHILEQLVFGDMGDRYKRIEEAHQRTFNWIFQEGRDGDFVKWLSNDEDLYWITGKPGSGKSTLHNLMRWSGSKPLVTAGFFFWNSGTVMQMSKMGLLQALLHDLFIIRRVSELLLFIDGLDEFDGDCTKLASFVLEHSARPNVKICAASRPWLVFEVAFKQRPSLKLEDLTASDIMLFVGERLRGHSMFNHLESIQPQEAKNLIAEVTGKASGVFLWVRLVISSLLEGLRDGDNMKDLQKRLYSLPGDLEELFSKILNQLSSSYFEQASKLFQLVRAAGETLSLLSLSFAVDGLDEAIDAEVEPLSSLEKNTGQKG</sequence>
<gene>
    <name evidence="3" type="ORF">LY89DRAFT_699451</name>
</gene>
<evidence type="ECO:0000259" key="2">
    <source>
        <dbReference type="Pfam" id="PF24883"/>
    </source>
</evidence>
<keyword evidence="1" id="KW-0677">Repeat</keyword>
<evidence type="ECO:0000313" key="3">
    <source>
        <dbReference type="EMBL" id="KUJ12838.1"/>
    </source>
</evidence>
<dbReference type="InterPro" id="IPR027417">
    <property type="entry name" value="P-loop_NTPase"/>
</dbReference>
<proteinExistence type="predicted"/>
<dbReference type="RefSeq" id="XP_018067193.1">
    <property type="nucleotide sequence ID" value="XM_018217057.1"/>
</dbReference>
<dbReference type="SUPFAM" id="SSF52540">
    <property type="entry name" value="P-loop containing nucleoside triphosphate hydrolases"/>
    <property type="match status" value="1"/>
</dbReference>
<dbReference type="InterPro" id="IPR056884">
    <property type="entry name" value="NPHP3-like_N"/>
</dbReference>
<evidence type="ECO:0000313" key="4">
    <source>
        <dbReference type="Proteomes" id="UP000070700"/>
    </source>
</evidence>
<evidence type="ECO:0000256" key="1">
    <source>
        <dbReference type="ARBA" id="ARBA00022737"/>
    </source>
</evidence>
<dbReference type="GeneID" id="28826783"/>
<dbReference type="Proteomes" id="UP000070700">
    <property type="component" value="Unassembled WGS sequence"/>
</dbReference>
<dbReference type="OrthoDB" id="443402at2759"/>
<dbReference type="Gene3D" id="3.40.50.300">
    <property type="entry name" value="P-loop containing nucleotide triphosphate hydrolases"/>
    <property type="match status" value="1"/>
</dbReference>
<name>A0A194WXY7_MOLSC</name>
<dbReference type="STRING" id="149040.A0A194WXY7"/>
<dbReference type="Pfam" id="PF24883">
    <property type="entry name" value="NPHP3_N"/>
    <property type="match status" value="1"/>
</dbReference>
<dbReference type="PANTHER" id="PTHR10039">
    <property type="entry name" value="AMELOGENIN"/>
    <property type="match status" value="1"/>
</dbReference>
<protein>
    <recommendedName>
        <fullName evidence="2">Nephrocystin 3-like N-terminal domain-containing protein</fullName>
    </recommendedName>
</protein>
<organism evidence="3 4">
    <name type="scientific">Mollisia scopiformis</name>
    <name type="common">Conifer needle endophyte fungus</name>
    <name type="synonym">Phialocephala scopiformis</name>
    <dbReference type="NCBI Taxonomy" id="149040"/>
    <lineage>
        <taxon>Eukaryota</taxon>
        <taxon>Fungi</taxon>
        <taxon>Dikarya</taxon>
        <taxon>Ascomycota</taxon>
        <taxon>Pezizomycotina</taxon>
        <taxon>Leotiomycetes</taxon>
        <taxon>Helotiales</taxon>
        <taxon>Mollisiaceae</taxon>
        <taxon>Mollisia</taxon>
    </lineage>
</organism>
<dbReference type="AlphaFoldDB" id="A0A194WXY7"/>
<dbReference type="PANTHER" id="PTHR10039:SF5">
    <property type="entry name" value="NACHT DOMAIN-CONTAINING PROTEIN"/>
    <property type="match status" value="1"/>
</dbReference>
<keyword evidence="4" id="KW-1185">Reference proteome</keyword>
<feature type="domain" description="Nephrocystin 3-like N-terminal" evidence="2">
    <location>
        <begin position="234"/>
        <end position="314"/>
    </location>
</feature>
<reference evidence="3 4" key="1">
    <citation type="submission" date="2015-10" db="EMBL/GenBank/DDBJ databases">
        <title>Full genome of DAOMC 229536 Phialocephala scopiformis, a fungal endophyte of spruce producing the potent anti-insectan compound rugulosin.</title>
        <authorList>
            <consortium name="DOE Joint Genome Institute"/>
            <person name="Walker A.K."/>
            <person name="Frasz S.L."/>
            <person name="Seifert K.A."/>
            <person name="Miller J.D."/>
            <person name="Mondo S.J."/>
            <person name="Labutti K."/>
            <person name="Lipzen A."/>
            <person name="Dockter R."/>
            <person name="Kennedy M."/>
            <person name="Grigoriev I.V."/>
            <person name="Spatafora J.W."/>
        </authorList>
    </citation>
    <scope>NUCLEOTIDE SEQUENCE [LARGE SCALE GENOMIC DNA]</scope>
    <source>
        <strain evidence="3 4">CBS 120377</strain>
    </source>
</reference>
<dbReference type="InParanoid" id="A0A194WXY7"/>
<dbReference type="EMBL" id="KQ947423">
    <property type="protein sequence ID" value="KUJ12838.1"/>
    <property type="molecule type" value="Genomic_DNA"/>
</dbReference>
<dbReference type="KEGG" id="psco:LY89DRAFT_699451"/>
<accession>A0A194WXY7</accession>